<gene>
    <name evidence="1" type="ORF">GTHE00462_LOCUS27291</name>
</gene>
<sequence length="121" mass="13600">MGIGMVFPSPPSSTRRLLMNMSDSSSHSGILVLFGRSPRAKPMGLEQYMLLKSWIEWFRIDRPCCLKREQRNMSTLLYTPLSLVGEAHPDPQYPCPPRYPSLPPRKASASLWVAAYSSSQG</sequence>
<proteinExistence type="predicted"/>
<reference evidence="1" key="1">
    <citation type="submission" date="2021-01" db="EMBL/GenBank/DDBJ databases">
        <authorList>
            <person name="Corre E."/>
            <person name="Pelletier E."/>
            <person name="Niang G."/>
            <person name="Scheremetjew M."/>
            <person name="Finn R."/>
            <person name="Kale V."/>
            <person name="Holt S."/>
            <person name="Cochrane G."/>
            <person name="Meng A."/>
            <person name="Brown T."/>
            <person name="Cohen L."/>
        </authorList>
    </citation>
    <scope>NUCLEOTIDE SEQUENCE</scope>
    <source>
        <strain evidence="1">CCMP 2712</strain>
    </source>
</reference>
<dbReference type="EMBL" id="HBKN01035024">
    <property type="protein sequence ID" value="CAE2321066.1"/>
    <property type="molecule type" value="Transcribed_RNA"/>
</dbReference>
<evidence type="ECO:0000313" key="1">
    <source>
        <dbReference type="EMBL" id="CAE2321066.1"/>
    </source>
</evidence>
<dbReference type="AlphaFoldDB" id="A0A7S4P1W9"/>
<organism evidence="1">
    <name type="scientific">Guillardia theta</name>
    <name type="common">Cryptophyte</name>
    <name type="synonym">Cryptomonas phi</name>
    <dbReference type="NCBI Taxonomy" id="55529"/>
    <lineage>
        <taxon>Eukaryota</taxon>
        <taxon>Cryptophyceae</taxon>
        <taxon>Pyrenomonadales</taxon>
        <taxon>Geminigeraceae</taxon>
        <taxon>Guillardia</taxon>
    </lineage>
</organism>
<protein>
    <submittedName>
        <fullName evidence="1">Uncharacterized protein</fullName>
    </submittedName>
</protein>
<accession>A0A7S4P1W9</accession>
<name>A0A7S4P1W9_GUITH</name>